<dbReference type="PANTHER" id="PTHR13593">
    <property type="match status" value="1"/>
</dbReference>
<evidence type="ECO:0008006" key="3">
    <source>
        <dbReference type="Google" id="ProtNLM"/>
    </source>
</evidence>
<dbReference type="AlphaFoldDB" id="A0A8T9CD46"/>
<dbReference type="GO" id="GO:0008081">
    <property type="term" value="F:phosphoric diester hydrolase activity"/>
    <property type="evidence" value="ECO:0007669"/>
    <property type="project" value="InterPro"/>
</dbReference>
<dbReference type="SUPFAM" id="SSF51695">
    <property type="entry name" value="PLC-like phosphodiesterases"/>
    <property type="match status" value="1"/>
</dbReference>
<keyword evidence="2" id="KW-1185">Reference proteome</keyword>
<accession>A0A8T9CD46</accession>
<dbReference type="Gene3D" id="3.20.20.190">
    <property type="entry name" value="Phosphatidylinositol (PI) phosphodiesterase"/>
    <property type="match status" value="1"/>
</dbReference>
<name>A0A8T9CD46_9HELO</name>
<dbReference type="PANTHER" id="PTHR13593:SF146">
    <property type="entry name" value="PLC-LIKE PHOSPHODIESTERASE"/>
    <property type="match status" value="1"/>
</dbReference>
<dbReference type="InterPro" id="IPR017946">
    <property type="entry name" value="PLC-like_Pdiesterase_TIM-brl"/>
</dbReference>
<reference evidence="1 2" key="1">
    <citation type="submission" date="2018-05" db="EMBL/GenBank/DDBJ databases">
        <title>Genome sequencing and assembly of the regulated plant pathogen Lachnellula willkommii and related sister species for the development of diagnostic species identification markers.</title>
        <authorList>
            <person name="Giroux E."/>
            <person name="Bilodeau G."/>
        </authorList>
    </citation>
    <scope>NUCLEOTIDE SEQUENCE [LARGE SCALE GENOMIC DNA]</scope>
    <source>
        <strain evidence="1 2">CBS 268.59</strain>
    </source>
</reference>
<dbReference type="EMBL" id="QGMK01000161">
    <property type="protein sequence ID" value="TVY83709.1"/>
    <property type="molecule type" value="Genomic_DNA"/>
</dbReference>
<dbReference type="GO" id="GO:0006629">
    <property type="term" value="P:lipid metabolic process"/>
    <property type="evidence" value="ECO:0007669"/>
    <property type="project" value="InterPro"/>
</dbReference>
<sequence length="467" mass="50789">MPSKGIHCYSYVAVAGCQIEFSVPKQTICKDQLHIFGNDHLEIDKHNIEGAFNFSGAFSFKVTQNGNQIAFESIEVNVVTGNLEGGNLRSMENQRSVVTNDVIVTYGFYDAGPGVAGLPKTDRVWVTVTPNFSGWMGQIAPPGSAQASKPFSKMFLPAAHDIGMNSMQSSDALLQSSALVDVLSSVDPVFAKIAGMMTHDAAIAIAPNIIRGLAITQKDTLSTILGIGARYFEFRPAYLHNAIRPTHPIPDVLYFSHSAIPGMRYDEFLHDIVVFLMQHTEEIIMVQLRWDGVPAECARPSDEDMANYLNTALAASNGTIIAGSEDDMLHSTITELRDQHKRLILFANSDSFSTYTDAGNATINGDTIIAEFNTLTPEKQAGKPFTNLQCQATATNIPEVVAYSVLAANASSSCLLATKPMCDSKTLPWIQANAGRLDPNQLVVVMNDFVDGATADVCIEWSRKRLE</sequence>
<evidence type="ECO:0000313" key="1">
    <source>
        <dbReference type="EMBL" id="TVY83709.1"/>
    </source>
</evidence>
<protein>
    <recommendedName>
        <fullName evidence="3">PLC-like phosphodiesterase</fullName>
    </recommendedName>
</protein>
<proteinExistence type="predicted"/>
<organism evidence="1 2">
    <name type="scientific">Lachnellula suecica</name>
    <dbReference type="NCBI Taxonomy" id="602035"/>
    <lineage>
        <taxon>Eukaryota</taxon>
        <taxon>Fungi</taxon>
        <taxon>Dikarya</taxon>
        <taxon>Ascomycota</taxon>
        <taxon>Pezizomycotina</taxon>
        <taxon>Leotiomycetes</taxon>
        <taxon>Helotiales</taxon>
        <taxon>Lachnaceae</taxon>
        <taxon>Lachnellula</taxon>
    </lineage>
</organism>
<evidence type="ECO:0000313" key="2">
    <source>
        <dbReference type="Proteomes" id="UP000469558"/>
    </source>
</evidence>
<gene>
    <name evidence="1" type="ORF">LSUE1_G002575</name>
</gene>
<dbReference type="OrthoDB" id="1046782at2759"/>
<comment type="caution">
    <text evidence="1">The sequence shown here is derived from an EMBL/GenBank/DDBJ whole genome shotgun (WGS) entry which is preliminary data.</text>
</comment>
<dbReference type="Proteomes" id="UP000469558">
    <property type="component" value="Unassembled WGS sequence"/>
</dbReference>
<dbReference type="InterPro" id="IPR051057">
    <property type="entry name" value="PI-PLC_domain"/>
</dbReference>
<dbReference type="PROSITE" id="PS51257">
    <property type="entry name" value="PROKAR_LIPOPROTEIN"/>
    <property type="match status" value="1"/>
</dbReference>